<dbReference type="InterPro" id="IPR009739">
    <property type="entry name" value="LprI-like_N"/>
</dbReference>
<keyword evidence="1" id="KW-0732">Signal</keyword>
<dbReference type="AlphaFoldDB" id="A0A2V3UHM3"/>
<comment type="caution">
    <text evidence="3">The sequence shown here is derived from an EMBL/GenBank/DDBJ whole genome shotgun (WGS) entry which is preliminary data.</text>
</comment>
<dbReference type="Gene3D" id="1.20.1270.180">
    <property type="match status" value="1"/>
</dbReference>
<dbReference type="EMBL" id="QJJK01000001">
    <property type="protein sequence ID" value="PXW64875.1"/>
    <property type="molecule type" value="Genomic_DNA"/>
</dbReference>
<dbReference type="Proteomes" id="UP000248021">
    <property type="component" value="Unassembled WGS sequence"/>
</dbReference>
<accession>A0A2V3UHM3</accession>
<organism evidence="3 4">
    <name type="scientific">Chelatococcus asaccharovorans</name>
    <dbReference type="NCBI Taxonomy" id="28210"/>
    <lineage>
        <taxon>Bacteria</taxon>
        <taxon>Pseudomonadati</taxon>
        <taxon>Pseudomonadota</taxon>
        <taxon>Alphaproteobacteria</taxon>
        <taxon>Hyphomicrobiales</taxon>
        <taxon>Chelatococcaceae</taxon>
        <taxon>Chelatococcus</taxon>
    </lineage>
</organism>
<dbReference type="Pfam" id="PF07007">
    <property type="entry name" value="LprI"/>
    <property type="match status" value="1"/>
</dbReference>
<reference evidence="3 4" key="1">
    <citation type="submission" date="2018-05" db="EMBL/GenBank/DDBJ databases">
        <title>Genomic Encyclopedia of Type Strains, Phase IV (KMG-IV): sequencing the most valuable type-strain genomes for metagenomic binning, comparative biology and taxonomic classification.</title>
        <authorList>
            <person name="Goeker M."/>
        </authorList>
    </citation>
    <scope>NUCLEOTIDE SEQUENCE [LARGE SCALE GENOMIC DNA]</scope>
    <source>
        <strain evidence="3 4">DSM 6462</strain>
    </source>
</reference>
<evidence type="ECO:0000259" key="2">
    <source>
        <dbReference type="Pfam" id="PF07007"/>
    </source>
</evidence>
<sequence length="135" mass="14758">MAMNKPLAALVALTLGLSFALPAAWADEAYDRCIKQANATTITYSTCGSDWLKREDGKLNAAWKRVFAQAQGQTRTDLLDAQRAWIAYKEKACGFYANGDWGTDGRAIQYPICQAAVIAARTHDLEAIGKFLAPQ</sequence>
<feature type="chain" id="PRO_5015895517" evidence="1">
    <location>
        <begin position="27"/>
        <end position="135"/>
    </location>
</feature>
<protein>
    <submittedName>
        <fullName evidence="3">Uncharacterized protein YecT (DUF1311 family)</fullName>
    </submittedName>
</protein>
<evidence type="ECO:0000256" key="1">
    <source>
        <dbReference type="SAM" id="SignalP"/>
    </source>
</evidence>
<feature type="signal peptide" evidence="1">
    <location>
        <begin position="1"/>
        <end position="26"/>
    </location>
</feature>
<evidence type="ECO:0000313" key="4">
    <source>
        <dbReference type="Proteomes" id="UP000248021"/>
    </source>
</evidence>
<evidence type="ECO:0000313" key="3">
    <source>
        <dbReference type="EMBL" id="PXW64875.1"/>
    </source>
</evidence>
<name>A0A2V3UHM3_9HYPH</name>
<proteinExistence type="predicted"/>
<keyword evidence="4" id="KW-1185">Reference proteome</keyword>
<feature type="domain" description="Lysozyme inhibitor LprI-like N-terminal" evidence="2">
    <location>
        <begin position="33"/>
        <end position="125"/>
    </location>
</feature>
<dbReference type="RefSeq" id="WP_245449449.1">
    <property type="nucleotide sequence ID" value="NZ_JAHBRY010000001.1"/>
</dbReference>
<gene>
    <name evidence="3" type="ORF">C7450_101635</name>
</gene>